<evidence type="ECO:0000256" key="3">
    <source>
        <dbReference type="ARBA" id="ARBA00022692"/>
    </source>
</evidence>
<dbReference type="PANTHER" id="PTHR30482:SF10">
    <property type="entry name" value="HIGH-AFFINITY BRANCHED-CHAIN AMINO ACID TRANSPORT PROTEIN BRAE"/>
    <property type="match status" value="1"/>
</dbReference>
<evidence type="ECO:0000256" key="4">
    <source>
        <dbReference type="ARBA" id="ARBA00022989"/>
    </source>
</evidence>
<feature type="transmembrane region" description="Helical" evidence="6">
    <location>
        <begin position="174"/>
        <end position="193"/>
    </location>
</feature>
<evidence type="ECO:0000313" key="12">
    <source>
        <dbReference type="Proteomes" id="UP000436911"/>
    </source>
</evidence>
<reference evidence="7 12" key="1">
    <citation type="submission" date="2018-08" db="EMBL/GenBank/DDBJ databases">
        <title>Genome sequencing of Agrobacterium vitis strain ICMP 10754.</title>
        <authorList>
            <person name="Visnovsky S.B."/>
            <person name="Pitman A.R."/>
        </authorList>
    </citation>
    <scope>NUCLEOTIDE SEQUENCE [LARGE SCALE GENOMIC DNA]</scope>
    <source>
        <strain evidence="7 12">ICMP 10754</strain>
    </source>
</reference>
<evidence type="ECO:0000256" key="6">
    <source>
        <dbReference type="SAM" id="Phobius"/>
    </source>
</evidence>
<dbReference type="InterPro" id="IPR043428">
    <property type="entry name" value="LivM-like"/>
</dbReference>
<feature type="transmembrane region" description="Helical" evidence="6">
    <location>
        <begin position="98"/>
        <end position="116"/>
    </location>
</feature>
<dbReference type="EMBL" id="WPHR01000010">
    <property type="protein sequence ID" value="MUZ73841.1"/>
    <property type="molecule type" value="Genomic_DNA"/>
</dbReference>
<name>A0A368NQ88_AGRVI</name>
<dbReference type="GO" id="GO:0005886">
    <property type="term" value="C:plasma membrane"/>
    <property type="evidence" value="ECO:0007669"/>
    <property type="project" value="UniProtKB-SubCell"/>
</dbReference>
<dbReference type="AlphaFoldDB" id="A0A368NQ88"/>
<dbReference type="PANTHER" id="PTHR30482">
    <property type="entry name" value="HIGH-AFFINITY BRANCHED-CHAIN AMINO ACID TRANSPORT SYSTEM PERMEASE"/>
    <property type="match status" value="1"/>
</dbReference>
<comment type="subcellular location">
    <subcellularLocation>
        <location evidence="1">Cell membrane</location>
        <topology evidence="1">Multi-pass membrane protein</topology>
    </subcellularLocation>
</comment>
<keyword evidence="2" id="KW-1003">Cell membrane</keyword>
<dbReference type="Proteomes" id="UP000477951">
    <property type="component" value="Unassembled WGS sequence"/>
</dbReference>
<gene>
    <name evidence="8" type="ORF">BBI04_010970</name>
    <name evidence="7" type="ORF">DXT89_21065</name>
    <name evidence="10" type="ORF">GOZ88_10730</name>
    <name evidence="9" type="ORF">GOZ90_14230</name>
</gene>
<keyword evidence="4 6" id="KW-1133">Transmembrane helix</keyword>
<feature type="transmembrane region" description="Helical" evidence="6">
    <location>
        <begin position="46"/>
        <end position="64"/>
    </location>
</feature>
<evidence type="ECO:0000313" key="8">
    <source>
        <dbReference type="EMBL" id="MUP05343.1"/>
    </source>
</evidence>
<dbReference type="Proteomes" id="UP000175993">
    <property type="component" value="Unassembled WGS sequence"/>
</dbReference>
<protein>
    <submittedName>
        <fullName evidence="10">Branched-chain amino acid ABC transporter permease</fullName>
    </submittedName>
</protein>
<feature type="transmembrane region" description="Helical" evidence="6">
    <location>
        <begin position="123"/>
        <end position="144"/>
    </location>
</feature>
<organism evidence="10 13">
    <name type="scientific">Agrobacterium vitis</name>
    <name type="common">Rhizobium vitis</name>
    <dbReference type="NCBI Taxonomy" id="373"/>
    <lineage>
        <taxon>Bacteria</taxon>
        <taxon>Pseudomonadati</taxon>
        <taxon>Pseudomonadota</taxon>
        <taxon>Alphaproteobacteria</taxon>
        <taxon>Hyphomicrobiales</taxon>
        <taxon>Rhizobiaceae</taxon>
        <taxon>Rhizobium/Agrobacterium group</taxon>
        <taxon>Agrobacterium</taxon>
    </lineage>
</organism>
<dbReference type="InterPro" id="IPR001851">
    <property type="entry name" value="ABC_transp_permease"/>
</dbReference>
<feature type="transmembrane region" description="Helical" evidence="6">
    <location>
        <begin position="69"/>
        <end position="86"/>
    </location>
</feature>
<evidence type="ECO:0000313" key="9">
    <source>
        <dbReference type="EMBL" id="MUZ73841.1"/>
    </source>
</evidence>
<feature type="transmembrane region" description="Helical" evidence="6">
    <location>
        <begin position="299"/>
        <end position="316"/>
    </location>
</feature>
<keyword evidence="5 6" id="KW-0472">Membrane</keyword>
<dbReference type="Proteomes" id="UP000440716">
    <property type="component" value="Unassembled WGS sequence"/>
</dbReference>
<dbReference type="Proteomes" id="UP000436911">
    <property type="component" value="Unassembled WGS sequence"/>
</dbReference>
<proteinExistence type="predicted"/>
<evidence type="ECO:0000313" key="10">
    <source>
        <dbReference type="EMBL" id="MVA56587.1"/>
    </source>
</evidence>
<dbReference type="CDD" id="cd06581">
    <property type="entry name" value="TM_PBP1_LivM_like"/>
    <property type="match status" value="1"/>
</dbReference>
<feature type="transmembrane region" description="Helical" evidence="6">
    <location>
        <begin position="228"/>
        <end position="248"/>
    </location>
</feature>
<evidence type="ECO:0000313" key="11">
    <source>
        <dbReference type="Proteomes" id="UP000175993"/>
    </source>
</evidence>
<reference evidence="13 14" key="3">
    <citation type="submission" date="2019-12" db="EMBL/GenBank/DDBJ databases">
        <title>Whole-genome sequencing of Allorhizobium vitis.</title>
        <authorList>
            <person name="Gan H.M."/>
            <person name="Szegedi E."/>
            <person name="Burr T."/>
            <person name="Savka M.A."/>
        </authorList>
    </citation>
    <scope>NUCLEOTIDE SEQUENCE [LARGE SCALE GENOMIC DNA]</scope>
    <source>
        <strain evidence="10 13">CG415</strain>
        <strain evidence="9 14">CG516</strain>
    </source>
</reference>
<dbReference type="EMBL" id="WPHU01000004">
    <property type="protein sequence ID" value="MVA56587.1"/>
    <property type="molecule type" value="Genomic_DNA"/>
</dbReference>
<evidence type="ECO:0000313" key="14">
    <source>
        <dbReference type="Proteomes" id="UP000477951"/>
    </source>
</evidence>
<evidence type="ECO:0000256" key="5">
    <source>
        <dbReference type="ARBA" id="ARBA00023136"/>
    </source>
</evidence>
<evidence type="ECO:0000313" key="7">
    <source>
        <dbReference type="EMBL" id="KAA3523467.1"/>
    </source>
</evidence>
<dbReference type="GO" id="GO:0015658">
    <property type="term" value="F:branched-chain amino acid transmembrane transporter activity"/>
    <property type="evidence" value="ECO:0007669"/>
    <property type="project" value="InterPro"/>
</dbReference>
<feature type="transmembrane region" description="Helical" evidence="6">
    <location>
        <begin position="21"/>
        <end position="40"/>
    </location>
</feature>
<comment type="caution">
    <text evidence="10">The sequence shown here is derived from an EMBL/GenBank/DDBJ whole genome shotgun (WGS) entry which is preliminary data.</text>
</comment>
<reference evidence="8 11" key="2">
    <citation type="submission" date="2019-11" db="EMBL/GenBank/DDBJ databases">
        <title>Whole-genome sequencing of Allorhizobium vitis.</title>
        <authorList>
            <person name="Gan H.M."/>
            <person name="Savka M.A."/>
        </authorList>
    </citation>
    <scope>NUCLEOTIDE SEQUENCE [LARGE SCALE GENOMIC DNA]</scope>
    <source>
        <strain evidence="8 11">AB4</strain>
    </source>
</reference>
<dbReference type="EMBL" id="QUSG01000017">
    <property type="protein sequence ID" value="KAA3523467.1"/>
    <property type="molecule type" value="Genomic_DNA"/>
</dbReference>
<dbReference type="Pfam" id="PF02653">
    <property type="entry name" value="BPD_transp_2"/>
    <property type="match status" value="1"/>
</dbReference>
<keyword evidence="3 6" id="KW-0812">Transmembrane</keyword>
<evidence type="ECO:0000313" key="13">
    <source>
        <dbReference type="Proteomes" id="UP000440716"/>
    </source>
</evidence>
<dbReference type="EMBL" id="MBEV02000005">
    <property type="protein sequence ID" value="MUP05343.1"/>
    <property type="molecule type" value="Genomic_DNA"/>
</dbReference>
<evidence type="ECO:0000256" key="2">
    <source>
        <dbReference type="ARBA" id="ARBA00022475"/>
    </source>
</evidence>
<evidence type="ECO:0000256" key="1">
    <source>
        <dbReference type="ARBA" id="ARBA00004651"/>
    </source>
</evidence>
<dbReference type="OrthoDB" id="9804361at2"/>
<sequence>MVQTSMSTPGVAAGSNVNRTALALGLLVAIVAFGLPLLIGALWLKVLTSVAVFTLTSASIALLYRRLGLVSLAQVALMGCGGWVGLRLAHGTGLLFEINMVLGGVATALIGMIFAYPALRMRGLYLALVTLMVAGGFAIVINVVQFPNGGSGFSGFAVQSVKYMPRPMLAQSDSAYFSYCVLVVVLGFLLIRWHERSKPGRAWAMIRRSEAVAMSVGVNVTFYKIWGFALSGFLAGVAGVLLAGNLQLLDARSFPAAESIMMFALTIVGGSWSWFGAILAAALYRFVPAILNDLGVNGDAAYIIFGAALIHALMTAPRGLAGQLQDLSAALASRMRGRA</sequence>
<feature type="transmembrane region" description="Helical" evidence="6">
    <location>
        <begin position="260"/>
        <end position="287"/>
    </location>
</feature>
<accession>A0A368NQ88</accession>